<reference evidence="1 2" key="1">
    <citation type="submission" date="2015-09" db="EMBL/GenBank/DDBJ databases">
        <title>Genome announcement of multiple Pseudomonas syringae strains.</title>
        <authorList>
            <person name="Thakur S."/>
            <person name="Wang P.W."/>
            <person name="Gong Y."/>
            <person name="Weir B.S."/>
            <person name="Guttman D.S."/>
        </authorList>
    </citation>
    <scope>NUCLEOTIDE SEQUENCE [LARGE SCALE GENOMIC DNA]</scope>
    <source>
        <strain evidence="1 2">ICMP3956</strain>
    </source>
</reference>
<proteinExistence type="predicted"/>
<sequence length="103" mass="11120">MTIDNKNWRARDDRMPGVNTFTVTGIVPTSASNDIPTLALSGKPGAAGQLNLELSYSKEGFGLQVLGEARVTYAQPSDATITTVHVYQNDQLLVCIDDVEVTH</sequence>
<organism evidence="1 2">
    <name type="scientific">Pseudomonas syringae pv. primulae</name>
    <dbReference type="NCBI Taxonomy" id="251707"/>
    <lineage>
        <taxon>Bacteria</taxon>
        <taxon>Pseudomonadati</taxon>
        <taxon>Pseudomonadota</taxon>
        <taxon>Gammaproteobacteria</taxon>
        <taxon>Pseudomonadales</taxon>
        <taxon>Pseudomonadaceae</taxon>
        <taxon>Pseudomonas</taxon>
    </lineage>
</organism>
<dbReference type="AlphaFoldDB" id="A0A0N8SJF1"/>
<dbReference type="PATRIC" id="fig|251707.3.peg.647"/>
<evidence type="ECO:0000313" key="1">
    <source>
        <dbReference type="EMBL" id="KPY32216.1"/>
    </source>
</evidence>
<name>A0A0N8SJF1_9PSED</name>
<gene>
    <name evidence="1" type="ORF">ALO52_00495</name>
</gene>
<dbReference type="Proteomes" id="UP000050562">
    <property type="component" value="Unassembled WGS sequence"/>
</dbReference>
<protein>
    <submittedName>
        <fullName evidence="1">Uncharacterized protein</fullName>
    </submittedName>
</protein>
<dbReference type="EMBL" id="LJRC01000239">
    <property type="protein sequence ID" value="KPY32216.1"/>
    <property type="molecule type" value="Genomic_DNA"/>
</dbReference>
<comment type="caution">
    <text evidence="1">The sequence shown here is derived from an EMBL/GenBank/DDBJ whole genome shotgun (WGS) entry which is preliminary data.</text>
</comment>
<evidence type="ECO:0000313" key="2">
    <source>
        <dbReference type="Proteomes" id="UP000050562"/>
    </source>
</evidence>
<dbReference type="RefSeq" id="WP_057410537.1">
    <property type="nucleotide sequence ID" value="NZ_LJRC01000239.1"/>
</dbReference>
<accession>A0A0N8SJF1</accession>